<feature type="chain" id="PRO_5007862495" description="SGNH hydrolase" evidence="2">
    <location>
        <begin position="21"/>
        <end position="312"/>
    </location>
</feature>
<protein>
    <recommendedName>
        <fullName evidence="5">SGNH hydrolase</fullName>
    </recommendedName>
</protein>
<dbReference type="Gene3D" id="3.40.50.1110">
    <property type="entry name" value="SGNH hydrolase"/>
    <property type="match status" value="1"/>
</dbReference>
<evidence type="ECO:0000313" key="4">
    <source>
        <dbReference type="Proteomes" id="UP000077266"/>
    </source>
</evidence>
<dbReference type="Proteomes" id="UP000077266">
    <property type="component" value="Unassembled WGS sequence"/>
</dbReference>
<proteinExistence type="predicted"/>
<feature type="signal peptide" evidence="2">
    <location>
        <begin position="1"/>
        <end position="20"/>
    </location>
</feature>
<dbReference type="GO" id="GO:0016788">
    <property type="term" value="F:hydrolase activity, acting on ester bonds"/>
    <property type="evidence" value="ECO:0007669"/>
    <property type="project" value="InterPro"/>
</dbReference>
<dbReference type="EMBL" id="KV425910">
    <property type="protein sequence ID" value="KZV99376.1"/>
    <property type="molecule type" value="Genomic_DNA"/>
</dbReference>
<sequence length="312" mass="34290">MISFSILLATFFLSVVSTTALPRFDHVVIFGDSYSDVDNPVITTSAAWPTYLSSYTGLGANVKSYAKQAKQCIHIQTEQLPEFIRDSSTHPPDSTLYIVFIGFNDLAALGGDSLVALQWDDRLNVSSCPVQVMSNLTATAGAKHFLWFKMVPFKIVPLFTPPNGSFKDIGPQVAQLGKLGNSLTTALLEDFAAADADLSVGIFDTYSLFNDIHDHPSSYLNGSLPPDVNSYVTRNKSRPADVRDSFMWWDQNHPSEQINRIIARRVAEGLGGNTEWVSWLPSKPPTSQSYALSLNKKTIVALGFAIGVLYSW</sequence>
<dbReference type="SUPFAM" id="SSF52266">
    <property type="entry name" value="SGNH hydrolase"/>
    <property type="match status" value="1"/>
</dbReference>
<dbReference type="Pfam" id="PF00657">
    <property type="entry name" value="Lipase_GDSL"/>
    <property type="match status" value="1"/>
</dbReference>
<dbReference type="PANTHER" id="PTHR45648:SF22">
    <property type="entry name" value="GDSL LIPASE_ACYLHYDROLASE FAMILY PROTEIN (AFU_ORTHOLOGUE AFUA_4G14700)"/>
    <property type="match status" value="1"/>
</dbReference>
<keyword evidence="1" id="KW-0378">Hydrolase</keyword>
<dbReference type="InterPro" id="IPR036514">
    <property type="entry name" value="SGNH_hydro_sf"/>
</dbReference>
<organism evidence="3 4">
    <name type="scientific">Exidia glandulosa HHB12029</name>
    <dbReference type="NCBI Taxonomy" id="1314781"/>
    <lineage>
        <taxon>Eukaryota</taxon>
        <taxon>Fungi</taxon>
        <taxon>Dikarya</taxon>
        <taxon>Basidiomycota</taxon>
        <taxon>Agaricomycotina</taxon>
        <taxon>Agaricomycetes</taxon>
        <taxon>Auriculariales</taxon>
        <taxon>Exidiaceae</taxon>
        <taxon>Exidia</taxon>
    </lineage>
</organism>
<evidence type="ECO:0008006" key="5">
    <source>
        <dbReference type="Google" id="ProtNLM"/>
    </source>
</evidence>
<dbReference type="PANTHER" id="PTHR45648">
    <property type="entry name" value="GDSL LIPASE/ACYLHYDROLASE FAMILY PROTEIN (AFU_ORTHOLOGUE AFUA_4G14700)"/>
    <property type="match status" value="1"/>
</dbReference>
<keyword evidence="2" id="KW-0732">Signal</keyword>
<dbReference type="InterPro" id="IPR001087">
    <property type="entry name" value="GDSL"/>
</dbReference>
<dbReference type="InParanoid" id="A0A165MJX6"/>
<evidence type="ECO:0000313" key="3">
    <source>
        <dbReference type="EMBL" id="KZV99376.1"/>
    </source>
</evidence>
<evidence type="ECO:0000256" key="2">
    <source>
        <dbReference type="SAM" id="SignalP"/>
    </source>
</evidence>
<dbReference type="AlphaFoldDB" id="A0A165MJX6"/>
<name>A0A165MJX6_EXIGL</name>
<keyword evidence="4" id="KW-1185">Reference proteome</keyword>
<evidence type="ECO:0000256" key="1">
    <source>
        <dbReference type="ARBA" id="ARBA00022801"/>
    </source>
</evidence>
<reference evidence="3 4" key="1">
    <citation type="journal article" date="2016" name="Mol. Biol. Evol.">
        <title>Comparative Genomics of Early-Diverging Mushroom-Forming Fungi Provides Insights into the Origins of Lignocellulose Decay Capabilities.</title>
        <authorList>
            <person name="Nagy L.G."/>
            <person name="Riley R."/>
            <person name="Tritt A."/>
            <person name="Adam C."/>
            <person name="Daum C."/>
            <person name="Floudas D."/>
            <person name="Sun H."/>
            <person name="Yadav J.S."/>
            <person name="Pangilinan J."/>
            <person name="Larsson K.H."/>
            <person name="Matsuura K."/>
            <person name="Barry K."/>
            <person name="Labutti K."/>
            <person name="Kuo R."/>
            <person name="Ohm R.A."/>
            <person name="Bhattacharya S.S."/>
            <person name="Shirouzu T."/>
            <person name="Yoshinaga Y."/>
            <person name="Martin F.M."/>
            <person name="Grigoriev I.V."/>
            <person name="Hibbett D.S."/>
        </authorList>
    </citation>
    <scope>NUCLEOTIDE SEQUENCE [LARGE SCALE GENOMIC DNA]</scope>
    <source>
        <strain evidence="3 4">HHB12029</strain>
    </source>
</reference>
<dbReference type="InterPro" id="IPR051058">
    <property type="entry name" value="GDSL_Est/Lipase"/>
</dbReference>
<accession>A0A165MJX6</accession>
<gene>
    <name evidence="3" type="ORF">EXIGLDRAFT_725333</name>
</gene>
<dbReference type="OrthoDB" id="1600564at2759"/>